<dbReference type="RefSeq" id="WP_141356067.1">
    <property type="nucleotide sequence ID" value="NZ_BAAAWM010000001.1"/>
</dbReference>
<evidence type="ECO:0000313" key="1">
    <source>
        <dbReference type="EMBL" id="GEC11512.1"/>
    </source>
</evidence>
<keyword evidence="2" id="KW-1185">Reference proteome</keyword>
<gene>
    <name evidence="1" type="ORF">ANI01nite_07150</name>
</gene>
<sequence length="64" mass="7429">MQIRNVVLTERRKQEHEIRLAVLREPVLAGAVDIDAGRCTKLEHTDIDDFVMTLSQEARREAKR</sequence>
<comment type="caution">
    <text evidence="1">The sequence shown here is derived from an EMBL/GenBank/DDBJ whole genome shotgun (WGS) entry which is preliminary data.</text>
</comment>
<dbReference type="EMBL" id="BJNE01000002">
    <property type="protein sequence ID" value="GEC11512.1"/>
    <property type="molecule type" value="Genomic_DNA"/>
</dbReference>
<reference evidence="1 2" key="1">
    <citation type="submission" date="2019-06" db="EMBL/GenBank/DDBJ databases">
        <title>Whole genome shotgun sequence of Glutamicibacter nicotianae NBRC 14234.</title>
        <authorList>
            <person name="Hosoyama A."/>
            <person name="Uohara A."/>
            <person name="Ohji S."/>
            <person name="Ichikawa N."/>
        </authorList>
    </citation>
    <scope>NUCLEOTIDE SEQUENCE [LARGE SCALE GENOMIC DNA]</scope>
    <source>
        <strain evidence="1 2">NBRC 14234</strain>
    </source>
</reference>
<evidence type="ECO:0000313" key="2">
    <source>
        <dbReference type="Proteomes" id="UP000316242"/>
    </source>
</evidence>
<accession>A0ABQ0RI96</accession>
<name>A0ABQ0RI96_GLUNI</name>
<organism evidence="1 2">
    <name type="scientific">Glutamicibacter nicotianae</name>
    <name type="common">Arthrobacter nicotianae</name>
    <dbReference type="NCBI Taxonomy" id="37929"/>
    <lineage>
        <taxon>Bacteria</taxon>
        <taxon>Bacillati</taxon>
        <taxon>Actinomycetota</taxon>
        <taxon>Actinomycetes</taxon>
        <taxon>Micrococcales</taxon>
        <taxon>Micrococcaceae</taxon>
        <taxon>Glutamicibacter</taxon>
    </lineage>
</organism>
<proteinExistence type="predicted"/>
<dbReference type="Proteomes" id="UP000316242">
    <property type="component" value="Unassembled WGS sequence"/>
</dbReference>
<evidence type="ECO:0008006" key="3">
    <source>
        <dbReference type="Google" id="ProtNLM"/>
    </source>
</evidence>
<protein>
    <recommendedName>
        <fullName evidence="3">Antitoxin VbhA domain-containing protein</fullName>
    </recommendedName>
</protein>